<dbReference type="PROSITE" id="PS50043">
    <property type="entry name" value="HTH_LUXR_2"/>
    <property type="match status" value="1"/>
</dbReference>
<feature type="compositionally biased region" description="Basic and acidic residues" evidence="1">
    <location>
        <begin position="1"/>
        <end position="10"/>
    </location>
</feature>
<feature type="region of interest" description="Disordered" evidence="1">
    <location>
        <begin position="1"/>
        <end position="37"/>
    </location>
</feature>
<dbReference type="InterPro" id="IPR000792">
    <property type="entry name" value="Tscrpt_reg_LuxR_C"/>
</dbReference>
<accession>A0ABY5L0D8</accession>
<evidence type="ECO:0000313" key="3">
    <source>
        <dbReference type="EMBL" id="UUI74860.1"/>
    </source>
</evidence>
<sequence>MLPEQRERATARGSRPQGLPVQPAAPAREAMPETDRAHRTLARAIAAQDWERAIEALDARPVELLCDHFSVVCDFFARVPAESLHGRPALALARAFLVGLPAADGAAPTEPIEPPTLRDRLVPALTQVISLRVSGRLEEAEAVAAQAQQLIPEPRYGGRHDDMLALVRFEWGILRLLRGDMLAAAEDFRVAARAARRSGIDALARGATGDLALVLALRGDLGAARELLDEADARPERGGRLEQLSRTGRIVARSLAALAELDVDAAAKALDGLDSIDDVRVREELWAFVEIARAQLAVVRGDTLAALHRLEAQVASHPATCGRGAYLRAVVGCAQVDLLLALGQGDRARAVLRDVPGTIAAMETARGTASAVRLRRARLELLTGDAAAARTRAVSLTHTSGVHPRYLLDALLIEAVAEHRVGDAAAALVALTRAVDLAGSQELVHPFVLVPSAELREIAATADVATAAPATARAMRWLEDLLDSPVLRAHGDALPSRIDVVDLSERECAVLVELASTPSLDLVAARLFVSPNTVKSQVRSLYRKLGVHSRDDALVVAYRTGVLVG</sequence>
<dbReference type="SMART" id="SM00421">
    <property type="entry name" value="HTH_LUXR"/>
    <property type="match status" value="1"/>
</dbReference>
<dbReference type="SUPFAM" id="SSF46894">
    <property type="entry name" value="C-terminal effector domain of the bipartite response regulators"/>
    <property type="match status" value="1"/>
</dbReference>
<dbReference type="RefSeq" id="WP_227570273.1">
    <property type="nucleotide sequence ID" value="NZ_CP101988.1"/>
</dbReference>
<reference evidence="3 4" key="1">
    <citation type="submission" date="2022-07" db="EMBL/GenBank/DDBJ databases">
        <title>Novel species in genus cellulomonas.</title>
        <authorList>
            <person name="Ye L."/>
        </authorList>
    </citation>
    <scope>NUCLEOTIDE SEQUENCE [LARGE SCALE GENOMIC DNA]</scope>
    <source>
        <strain evidence="4">zg-Y338</strain>
    </source>
</reference>
<dbReference type="SUPFAM" id="SSF48452">
    <property type="entry name" value="TPR-like"/>
    <property type="match status" value="1"/>
</dbReference>
<dbReference type="InterPro" id="IPR011990">
    <property type="entry name" value="TPR-like_helical_dom_sf"/>
</dbReference>
<keyword evidence="4" id="KW-1185">Reference proteome</keyword>
<dbReference type="Gene3D" id="1.25.40.10">
    <property type="entry name" value="Tetratricopeptide repeat domain"/>
    <property type="match status" value="1"/>
</dbReference>
<feature type="domain" description="HTH luxR-type" evidence="2">
    <location>
        <begin position="496"/>
        <end position="561"/>
    </location>
</feature>
<evidence type="ECO:0000259" key="2">
    <source>
        <dbReference type="PROSITE" id="PS50043"/>
    </source>
</evidence>
<name>A0ABY5L0D8_9CELL</name>
<gene>
    <name evidence="3" type="ORF">NP064_13895</name>
</gene>
<dbReference type="Pfam" id="PF00196">
    <property type="entry name" value="GerE"/>
    <property type="match status" value="1"/>
</dbReference>
<evidence type="ECO:0000313" key="4">
    <source>
        <dbReference type="Proteomes" id="UP001316189"/>
    </source>
</evidence>
<protein>
    <submittedName>
        <fullName evidence="3">Helix-turn-helix transcriptional regulator</fullName>
    </submittedName>
</protein>
<dbReference type="EMBL" id="CP101988">
    <property type="protein sequence ID" value="UUI74860.1"/>
    <property type="molecule type" value="Genomic_DNA"/>
</dbReference>
<dbReference type="CDD" id="cd06170">
    <property type="entry name" value="LuxR_C_like"/>
    <property type="match status" value="1"/>
</dbReference>
<dbReference type="InterPro" id="IPR016032">
    <property type="entry name" value="Sig_transdc_resp-reg_C-effctor"/>
</dbReference>
<dbReference type="Gene3D" id="1.10.10.10">
    <property type="entry name" value="Winged helix-like DNA-binding domain superfamily/Winged helix DNA-binding domain"/>
    <property type="match status" value="1"/>
</dbReference>
<organism evidence="3 4">
    <name type="scientific">Cellulomonas chengniuliangii</name>
    <dbReference type="NCBI Taxonomy" id="2968084"/>
    <lineage>
        <taxon>Bacteria</taxon>
        <taxon>Bacillati</taxon>
        <taxon>Actinomycetota</taxon>
        <taxon>Actinomycetes</taxon>
        <taxon>Micrococcales</taxon>
        <taxon>Cellulomonadaceae</taxon>
        <taxon>Cellulomonas</taxon>
    </lineage>
</organism>
<dbReference type="InterPro" id="IPR036388">
    <property type="entry name" value="WH-like_DNA-bd_sf"/>
</dbReference>
<dbReference type="Proteomes" id="UP001316189">
    <property type="component" value="Chromosome"/>
</dbReference>
<evidence type="ECO:0000256" key="1">
    <source>
        <dbReference type="SAM" id="MobiDB-lite"/>
    </source>
</evidence>
<proteinExistence type="predicted"/>